<reference evidence="1 2" key="1">
    <citation type="journal article" date="2023" name="Hortic Res">
        <title>Pangenome of water caltrop reveals structural variations and asymmetric subgenome divergence after allopolyploidization.</title>
        <authorList>
            <person name="Zhang X."/>
            <person name="Chen Y."/>
            <person name="Wang L."/>
            <person name="Yuan Y."/>
            <person name="Fang M."/>
            <person name="Shi L."/>
            <person name="Lu R."/>
            <person name="Comes H.P."/>
            <person name="Ma Y."/>
            <person name="Chen Y."/>
            <person name="Huang G."/>
            <person name="Zhou Y."/>
            <person name="Zheng Z."/>
            <person name="Qiu Y."/>
        </authorList>
    </citation>
    <scope>NUCLEOTIDE SEQUENCE [LARGE SCALE GENOMIC DNA]</scope>
    <source>
        <strain evidence="1">F231</strain>
    </source>
</reference>
<evidence type="ECO:0000313" key="2">
    <source>
        <dbReference type="Proteomes" id="UP001346149"/>
    </source>
</evidence>
<gene>
    <name evidence="1" type="ORF">SAY86_004748</name>
</gene>
<protein>
    <submittedName>
        <fullName evidence="1">Uncharacterized protein</fullName>
    </submittedName>
</protein>
<keyword evidence="2" id="KW-1185">Reference proteome</keyword>
<dbReference type="Proteomes" id="UP001346149">
    <property type="component" value="Unassembled WGS sequence"/>
</dbReference>
<dbReference type="EMBL" id="JAXQNO010000001">
    <property type="protein sequence ID" value="KAK4804931.1"/>
    <property type="molecule type" value="Genomic_DNA"/>
</dbReference>
<comment type="caution">
    <text evidence="1">The sequence shown here is derived from an EMBL/GenBank/DDBJ whole genome shotgun (WGS) entry which is preliminary data.</text>
</comment>
<sequence length="73" mass="8616">MRKNCTEKEAQELKQQLWISKKHSVDILLKIHDAVNEIENGKRIDASNLRRNEELSMQNLGLESELQEIVWDK</sequence>
<accession>A0AAN7RP35</accession>
<dbReference type="AlphaFoldDB" id="A0AAN7RP35"/>
<proteinExistence type="predicted"/>
<dbReference type="PANTHER" id="PTHR34452:SF1">
    <property type="entry name" value="SPORULATION-SPECIFIC PROTEIN"/>
    <property type="match status" value="1"/>
</dbReference>
<dbReference type="PANTHER" id="PTHR34452">
    <property type="entry name" value="MYOSIN HEAVY CHAIN-RELATED PROTEIN"/>
    <property type="match status" value="1"/>
</dbReference>
<organism evidence="1 2">
    <name type="scientific">Trapa natans</name>
    <name type="common">Water chestnut</name>
    <dbReference type="NCBI Taxonomy" id="22666"/>
    <lineage>
        <taxon>Eukaryota</taxon>
        <taxon>Viridiplantae</taxon>
        <taxon>Streptophyta</taxon>
        <taxon>Embryophyta</taxon>
        <taxon>Tracheophyta</taxon>
        <taxon>Spermatophyta</taxon>
        <taxon>Magnoliopsida</taxon>
        <taxon>eudicotyledons</taxon>
        <taxon>Gunneridae</taxon>
        <taxon>Pentapetalae</taxon>
        <taxon>rosids</taxon>
        <taxon>malvids</taxon>
        <taxon>Myrtales</taxon>
        <taxon>Lythraceae</taxon>
        <taxon>Trapa</taxon>
    </lineage>
</organism>
<name>A0AAN7RP35_TRANT</name>
<evidence type="ECO:0000313" key="1">
    <source>
        <dbReference type="EMBL" id="KAK4804931.1"/>
    </source>
</evidence>